<dbReference type="RefSeq" id="WP_189438404.1">
    <property type="nucleotide sequence ID" value="NZ_BMXE01000008.1"/>
</dbReference>
<protein>
    <submittedName>
        <fullName evidence="2">Pilus assembly protein CpaD</fullName>
    </submittedName>
</protein>
<accession>A0ABQ3ESM9</accession>
<keyword evidence="1" id="KW-0732">Signal</keyword>
<dbReference type="Pfam" id="PF09476">
    <property type="entry name" value="Pilus_CpaD"/>
    <property type="match status" value="1"/>
</dbReference>
<dbReference type="PROSITE" id="PS51257">
    <property type="entry name" value="PROKAR_LIPOPROTEIN"/>
    <property type="match status" value="1"/>
</dbReference>
<name>A0ABQ3ESM9_9HYPH</name>
<evidence type="ECO:0000313" key="3">
    <source>
        <dbReference type="Proteomes" id="UP000637980"/>
    </source>
</evidence>
<dbReference type="InterPro" id="IPR019027">
    <property type="entry name" value="Pilus_biogenesis_CpaD-related"/>
</dbReference>
<comment type="caution">
    <text evidence="2">The sequence shown here is derived from an EMBL/GenBank/DDBJ whole genome shotgun (WGS) entry which is preliminary data.</text>
</comment>
<organism evidence="2 3">
    <name type="scientific">Pseudovibrio japonicus</name>
    <dbReference type="NCBI Taxonomy" id="366534"/>
    <lineage>
        <taxon>Bacteria</taxon>
        <taxon>Pseudomonadati</taxon>
        <taxon>Pseudomonadota</taxon>
        <taxon>Alphaproteobacteria</taxon>
        <taxon>Hyphomicrobiales</taxon>
        <taxon>Stappiaceae</taxon>
        <taxon>Pseudovibrio</taxon>
    </lineage>
</organism>
<keyword evidence="3" id="KW-1185">Reference proteome</keyword>
<feature type="chain" id="PRO_5046928258" evidence="1">
    <location>
        <begin position="39"/>
        <end position="244"/>
    </location>
</feature>
<dbReference type="InterPro" id="IPR013361">
    <property type="entry name" value="Pilus_CpaD"/>
</dbReference>
<sequence>MQRPFSPVMKCRTPLKNALILAGAVLLLAACKSQPSYVDEYSLADFDYRKRHPIVISEVPDNFDIPVAGDMRNLNGSMKTAISAFGQEAKTDGNGFVEVLVPSGSANEAAVRAISPHIRTALRSGGVGHDRIIMRTYPVSDLSASAPVRLSFMRVKGVVRDCGNWPDAMRGDERNRDYYNFGCATQANLAAMVANPTDLLRPRPMGPGDPARTNEILARSRAGEITAGQYETGVGADVSSVAQN</sequence>
<evidence type="ECO:0000313" key="2">
    <source>
        <dbReference type="EMBL" id="GHB45196.1"/>
    </source>
</evidence>
<reference evidence="3" key="1">
    <citation type="journal article" date="2019" name="Int. J. Syst. Evol. Microbiol.">
        <title>The Global Catalogue of Microorganisms (GCM) 10K type strain sequencing project: providing services to taxonomists for standard genome sequencing and annotation.</title>
        <authorList>
            <consortium name="The Broad Institute Genomics Platform"/>
            <consortium name="The Broad Institute Genome Sequencing Center for Infectious Disease"/>
            <person name="Wu L."/>
            <person name="Ma J."/>
        </authorList>
    </citation>
    <scope>NUCLEOTIDE SEQUENCE [LARGE SCALE GENOMIC DNA]</scope>
    <source>
        <strain evidence="3">KCTC 12861</strain>
    </source>
</reference>
<evidence type="ECO:0000256" key="1">
    <source>
        <dbReference type="SAM" id="SignalP"/>
    </source>
</evidence>
<dbReference type="Proteomes" id="UP000637980">
    <property type="component" value="Unassembled WGS sequence"/>
</dbReference>
<gene>
    <name evidence="2" type="primary">cpaD</name>
    <name evidence="2" type="ORF">GCM10007094_38240</name>
</gene>
<feature type="signal peptide" evidence="1">
    <location>
        <begin position="1"/>
        <end position="38"/>
    </location>
</feature>
<dbReference type="NCBIfam" id="TIGR02522">
    <property type="entry name" value="pilus_cpaD"/>
    <property type="match status" value="1"/>
</dbReference>
<dbReference type="EMBL" id="BMXE01000008">
    <property type="protein sequence ID" value="GHB45196.1"/>
    <property type="molecule type" value="Genomic_DNA"/>
</dbReference>
<proteinExistence type="predicted"/>